<keyword evidence="2" id="KW-0904">Protein phosphatase</keyword>
<keyword evidence="8" id="KW-1185">Reference proteome</keyword>
<dbReference type="InterPro" id="IPR011948">
    <property type="entry name" value="Dullard_phosphatase"/>
</dbReference>
<feature type="compositionally biased region" description="Polar residues" evidence="5">
    <location>
        <begin position="265"/>
        <end position="275"/>
    </location>
</feature>
<dbReference type="NCBIfam" id="TIGR02251">
    <property type="entry name" value="HIF-SF_euk"/>
    <property type="match status" value="1"/>
</dbReference>
<accession>A0A9W8B1E0</accession>
<protein>
    <recommendedName>
        <fullName evidence="6">FCP1 homology domain-containing protein</fullName>
    </recommendedName>
</protein>
<dbReference type="CDD" id="cd07521">
    <property type="entry name" value="HAD_FCP1-like"/>
    <property type="match status" value="1"/>
</dbReference>
<comment type="similarity">
    <text evidence="4">Belongs to the CTDSPL2 family.</text>
</comment>
<evidence type="ECO:0000313" key="7">
    <source>
        <dbReference type="EMBL" id="KAJ1979831.1"/>
    </source>
</evidence>
<dbReference type="AlphaFoldDB" id="A0A9W8B1E0"/>
<feature type="compositionally biased region" description="Low complexity" evidence="5">
    <location>
        <begin position="414"/>
        <end position="427"/>
    </location>
</feature>
<dbReference type="Pfam" id="PF03031">
    <property type="entry name" value="NIF"/>
    <property type="match status" value="1"/>
</dbReference>
<dbReference type="OrthoDB" id="277011at2759"/>
<feature type="domain" description="FCP1 homology" evidence="6">
    <location>
        <begin position="639"/>
        <end position="798"/>
    </location>
</feature>
<sequence>MPATCSVSMQTRPNVELPHKATAADTLTRRKRVIAAPKSASTRSVLVTSKRQPRVTSNGAVQSTGTKLSTPSTRRSQRLAGQASHLPHSNALVPTTALGAHPTTATKRKLDDSPVRPTATHLSKDKQQRRPPPQPDTLRSPNPRLRSRGSVNPPRSKVTSVALLPSTPAPAAKRLRSTANPPLLTSPGLPASRPVTDTKAALTSLSFIASSPRIGKRDSREDGPAAKGPLATAPKPTEGPTATPLKPSLPLNAAKATSAVETPLSRRNQGTTGQPTKEPVTRGPVSLPLRQARPPIDQCSAVELSSLASPAQKRSEHQSLTSRALKPTALETLSLTSGTTHLALLSPNSSKLLHPESPKSPSSAASTEWISLTNQDFRTWEQDGEYSAGFPTAALDYLVQGTLTPSDDGGGGPSTPTQGGSNGTTTTALSPLKSLFSPVLNLFRRVSQGGPSIDGNGSPVTQPTEPLLTSATASFAPNEQANALTFSQSGAFSNTELDEGTMANITNVPCFDATSLSAVATDGSALMVMGQGESATAYAHCTTDVANPLILGNYQLVATGSTNGHLNPTTASLEPAMDTDSSETAADQDSDDENDDDDEDEEELTVGDTGLDVYSFIASLPPVPLEQRNRPFLLPRKTRSSPPITLVLDLDETLVHCSTEFDANPDLVFPVEFQSTVYQVCCRLRPGYREFLERAAQVFEVVIFTASQKIYADRLLSILDPGRHLIRHRLFRESCVRIAETYLKDLSILGRDLSKVVIVDNSPQVFGYQLSNGIPIVSWYDDPADRELSSVLKFLETLVGVDDVRPHIDSKYRMREKVNKAAMCG</sequence>
<keyword evidence="1" id="KW-0378">Hydrolase</keyword>
<dbReference type="FunFam" id="3.40.50.1000:FF:000015">
    <property type="entry name" value="CTD small phosphatase-like protein 2"/>
    <property type="match status" value="1"/>
</dbReference>
<dbReference type="SMART" id="SM00577">
    <property type="entry name" value="CPDc"/>
    <property type="match status" value="1"/>
</dbReference>
<feature type="region of interest" description="Disordered" evidence="5">
    <location>
        <begin position="565"/>
        <end position="605"/>
    </location>
</feature>
<gene>
    <name evidence="7" type="ORF">H4R34_002677</name>
</gene>
<dbReference type="InterPro" id="IPR050365">
    <property type="entry name" value="TIM50"/>
</dbReference>
<feature type="compositionally biased region" description="Polar residues" evidence="5">
    <location>
        <begin position="39"/>
        <end position="74"/>
    </location>
</feature>
<evidence type="ECO:0000256" key="5">
    <source>
        <dbReference type="SAM" id="MobiDB-lite"/>
    </source>
</evidence>
<feature type="compositionally biased region" description="Basic and acidic residues" evidence="5">
    <location>
        <begin position="215"/>
        <end position="224"/>
    </location>
</feature>
<name>A0A9W8B1E0_9FUNG</name>
<proteinExistence type="inferred from homology"/>
<dbReference type="InterPro" id="IPR023214">
    <property type="entry name" value="HAD_sf"/>
</dbReference>
<evidence type="ECO:0000256" key="1">
    <source>
        <dbReference type="ARBA" id="ARBA00022801"/>
    </source>
</evidence>
<dbReference type="PROSITE" id="PS50969">
    <property type="entry name" value="FCP1"/>
    <property type="match status" value="1"/>
</dbReference>
<dbReference type="PANTHER" id="PTHR12210">
    <property type="entry name" value="DULLARD PROTEIN PHOSPHATASE"/>
    <property type="match status" value="1"/>
</dbReference>
<dbReference type="GO" id="GO:0004721">
    <property type="term" value="F:phosphoprotein phosphatase activity"/>
    <property type="evidence" value="ECO:0007669"/>
    <property type="project" value="UniProtKB-KW"/>
</dbReference>
<dbReference type="Proteomes" id="UP001151582">
    <property type="component" value="Unassembled WGS sequence"/>
</dbReference>
<dbReference type="InterPro" id="IPR036412">
    <property type="entry name" value="HAD-like_sf"/>
</dbReference>
<evidence type="ECO:0000256" key="2">
    <source>
        <dbReference type="ARBA" id="ARBA00022912"/>
    </source>
</evidence>
<feature type="region of interest" description="Disordered" evidence="5">
    <location>
        <begin position="401"/>
        <end position="428"/>
    </location>
</feature>
<evidence type="ECO:0000259" key="6">
    <source>
        <dbReference type="PROSITE" id="PS50969"/>
    </source>
</evidence>
<dbReference type="EMBL" id="JANBQB010000199">
    <property type="protein sequence ID" value="KAJ1979831.1"/>
    <property type="molecule type" value="Genomic_DNA"/>
</dbReference>
<dbReference type="SUPFAM" id="SSF56784">
    <property type="entry name" value="HAD-like"/>
    <property type="match status" value="1"/>
</dbReference>
<feature type="region of interest" description="Disordered" evidence="5">
    <location>
        <begin position="212"/>
        <end position="291"/>
    </location>
</feature>
<feature type="region of interest" description="Disordered" evidence="5">
    <location>
        <begin position="19"/>
        <end position="195"/>
    </location>
</feature>
<evidence type="ECO:0000313" key="8">
    <source>
        <dbReference type="Proteomes" id="UP001151582"/>
    </source>
</evidence>
<comment type="caution">
    <text evidence="7">The sequence shown here is derived from an EMBL/GenBank/DDBJ whole genome shotgun (WGS) entry which is preliminary data.</text>
</comment>
<evidence type="ECO:0000256" key="3">
    <source>
        <dbReference type="ARBA" id="ARBA00037324"/>
    </source>
</evidence>
<reference evidence="7" key="1">
    <citation type="submission" date="2022-07" db="EMBL/GenBank/DDBJ databases">
        <title>Phylogenomic reconstructions and comparative analyses of Kickxellomycotina fungi.</title>
        <authorList>
            <person name="Reynolds N.K."/>
            <person name="Stajich J.E."/>
            <person name="Barry K."/>
            <person name="Grigoriev I.V."/>
            <person name="Crous P."/>
            <person name="Smith M.E."/>
        </authorList>
    </citation>
    <scope>NUCLEOTIDE SEQUENCE</scope>
    <source>
        <strain evidence="7">RSA 567</strain>
    </source>
</reference>
<organism evidence="7 8">
    <name type="scientific">Dimargaris verticillata</name>
    <dbReference type="NCBI Taxonomy" id="2761393"/>
    <lineage>
        <taxon>Eukaryota</taxon>
        <taxon>Fungi</taxon>
        <taxon>Fungi incertae sedis</taxon>
        <taxon>Zoopagomycota</taxon>
        <taxon>Kickxellomycotina</taxon>
        <taxon>Dimargaritomycetes</taxon>
        <taxon>Dimargaritales</taxon>
        <taxon>Dimargaritaceae</taxon>
        <taxon>Dimargaris</taxon>
    </lineage>
</organism>
<dbReference type="Gene3D" id="3.40.50.1000">
    <property type="entry name" value="HAD superfamily/HAD-like"/>
    <property type="match status" value="1"/>
</dbReference>
<dbReference type="InterPro" id="IPR004274">
    <property type="entry name" value="FCP1_dom"/>
</dbReference>
<dbReference type="GO" id="GO:0005634">
    <property type="term" value="C:nucleus"/>
    <property type="evidence" value="ECO:0007669"/>
    <property type="project" value="UniProtKB-ARBA"/>
</dbReference>
<comment type="function">
    <text evidence="3">Probable phosphatase.</text>
</comment>
<evidence type="ECO:0000256" key="4">
    <source>
        <dbReference type="ARBA" id="ARBA00038355"/>
    </source>
</evidence>
<feature type="compositionally biased region" description="Acidic residues" evidence="5">
    <location>
        <begin position="586"/>
        <end position="605"/>
    </location>
</feature>